<comment type="subcellular location">
    <subcellularLocation>
        <location evidence="1">Virion</location>
    </subcellularLocation>
</comment>
<accession>A0A5C5XQ98</accession>
<dbReference type="InterPro" id="IPR024455">
    <property type="entry name" value="Phage_capsid"/>
</dbReference>
<dbReference type="Proteomes" id="UP000316095">
    <property type="component" value="Unassembled WGS sequence"/>
</dbReference>
<keyword evidence="2" id="KW-0175">Coiled coil</keyword>
<gene>
    <name evidence="4" type="ORF">Pan54_50060</name>
</gene>
<feature type="domain" description="Phage capsid-like C-terminal" evidence="3">
    <location>
        <begin position="121"/>
        <end position="389"/>
    </location>
</feature>
<evidence type="ECO:0000313" key="4">
    <source>
        <dbReference type="EMBL" id="TWT64245.1"/>
    </source>
</evidence>
<name>A0A5C5XQ98_9PLAN</name>
<evidence type="ECO:0000259" key="3">
    <source>
        <dbReference type="Pfam" id="PF05065"/>
    </source>
</evidence>
<evidence type="ECO:0000256" key="1">
    <source>
        <dbReference type="ARBA" id="ARBA00004328"/>
    </source>
</evidence>
<dbReference type="Pfam" id="PF05065">
    <property type="entry name" value="Phage_capsid"/>
    <property type="match status" value="1"/>
</dbReference>
<proteinExistence type="predicted"/>
<protein>
    <submittedName>
        <fullName evidence="4">Phage capsid family protein</fullName>
    </submittedName>
</protein>
<dbReference type="EMBL" id="SJPG01000001">
    <property type="protein sequence ID" value="TWT64245.1"/>
    <property type="molecule type" value="Genomic_DNA"/>
</dbReference>
<dbReference type="SUPFAM" id="SSF56563">
    <property type="entry name" value="Major capsid protein gp5"/>
    <property type="match status" value="1"/>
</dbReference>
<organism evidence="4 5">
    <name type="scientific">Rubinisphaera italica</name>
    <dbReference type="NCBI Taxonomy" id="2527969"/>
    <lineage>
        <taxon>Bacteria</taxon>
        <taxon>Pseudomonadati</taxon>
        <taxon>Planctomycetota</taxon>
        <taxon>Planctomycetia</taxon>
        <taxon>Planctomycetales</taxon>
        <taxon>Planctomycetaceae</taxon>
        <taxon>Rubinisphaera</taxon>
    </lineage>
</organism>
<dbReference type="Gene3D" id="3.30.2320.10">
    <property type="entry name" value="hypothetical protein PF0899 domain"/>
    <property type="match status" value="1"/>
</dbReference>
<keyword evidence="5" id="KW-1185">Reference proteome</keyword>
<dbReference type="NCBIfam" id="TIGR01554">
    <property type="entry name" value="major_cap_HK97"/>
    <property type="match status" value="1"/>
</dbReference>
<feature type="coiled-coil region" evidence="2">
    <location>
        <begin position="32"/>
        <end position="69"/>
    </location>
</feature>
<dbReference type="AlphaFoldDB" id="A0A5C5XQ98"/>
<dbReference type="InterPro" id="IPR054612">
    <property type="entry name" value="Phage_capsid-like_C"/>
</dbReference>
<reference evidence="4 5" key="1">
    <citation type="submission" date="2019-02" db="EMBL/GenBank/DDBJ databases">
        <title>Deep-cultivation of Planctomycetes and their phenomic and genomic characterization uncovers novel biology.</title>
        <authorList>
            <person name="Wiegand S."/>
            <person name="Jogler M."/>
            <person name="Boedeker C."/>
            <person name="Pinto D."/>
            <person name="Vollmers J."/>
            <person name="Rivas-Marin E."/>
            <person name="Kohn T."/>
            <person name="Peeters S.H."/>
            <person name="Heuer A."/>
            <person name="Rast P."/>
            <person name="Oberbeckmann S."/>
            <person name="Bunk B."/>
            <person name="Jeske O."/>
            <person name="Meyerdierks A."/>
            <person name="Storesund J.E."/>
            <person name="Kallscheuer N."/>
            <person name="Luecker S."/>
            <person name="Lage O.M."/>
            <person name="Pohl T."/>
            <person name="Merkel B.J."/>
            <person name="Hornburger P."/>
            <person name="Mueller R.-W."/>
            <person name="Bruemmer F."/>
            <person name="Labrenz M."/>
            <person name="Spormann A.M."/>
            <person name="Op Den Camp H."/>
            <person name="Overmann J."/>
            <person name="Amann R."/>
            <person name="Jetten M.S.M."/>
            <person name="Mascher T."/>
            <person name="Medema M.H."/>
            <person name="Devos D.P."/>
            <person name="Kaster A.-K."/>
            <person name="Ovreas L."/>
            <person name="Rohde M."/>
            <person name="Galperin M.Y."/>
            <person name="Jogler C."/>
        </authorList>
    </citation>
    <scope>NUCLEOTIDE SEQUENCE [LARGE SCALE GENOMIC DNA]</scope>
    <source>
        <strain evidence="4 5">Pan54</strain>
    </source>
</reference>
<sequence length="399" mass="44346">MSWIKIKELRESANNDIVEAGKVLTTREAAGEELTAEDNQLLERNYKSAEEKIEKIKVLERQAEAEKSIEQRIGREDKVSTPVDKDIESRAFDKWLRYGKSALNEVEVRALSKGTSTEGAEFVPESFADFYVSKMSELSSMEEAGCRIITTENGRDIPVPVLDDSSNTGELLNEGSTANEEADPATGEVILKAYVFDSKVVPVSIHLVEDAAFPIQEWLGEALAHRVADIENSYFTTGTGTNQPGGVKTKCTDSGILASSASGTKYADLVSLKYGVKKRYRGKNSIYMMNSTMLSGIKKLTDTTGRPLWQPGFGENPPEIDGHRYVVNDDLADVDILFGDFSHYVIRRVRGPEMKRFDDSAYMKKLQYGYIIFERADGNLTNTEAIHKYAHSTYSGQPA</sequence>
<evidence type="ECO:0000313" key="5">
    <source>
        <dbReference type="Proteomes" id="UP000316095"/>
    </source>
</evidence>
<comment type="caution">
    <text evidence="4">The sequence shown here is derived from an EMBL/GenBank/DDBJ whole genome shotgun (WGS) entry which is preliminary data.</text>
</comment>
<evidence type="ECO:0000256" key="2">
    <source>
        <dbReference type="SAM" id="Coils"/>
    </source>
</evidence>